<dbReference type="RefSeq" id="WP_145807868.1">
    <property type="nucleotide sequence ID" value="NZ_VIVK01000001.1"/>
</dbReference>
<keyword evidence="4 7" id="KW-0238">DNA-binding</keyword>
<dbReference type="InterPro" id="IPR049766">
    <property type="entry name" value="CseB"/>
</dbReference>
<keyword evidence="11" id="KW-1185">Reference proteome</keyword>
<keyword evidence="1 6" id="KW-0597">Phosphoprotein</keyword>
<dbReference type="FunFam" id="3.40.50.2300:FF:000001">
    <property type="entry name" value="DNA-binding response regulator PhoB"/>
    <property type="match status" value="1"/>
</dbReference>
<reference evidence="10 11" key="1">
    <citation type="submission" date="2019-06" db="EMBL/GenBank/DDBJ databases">
        <title>Sequencing the genomes of 1000 actinobacteria strains.</title>
        <authorList>
            <person name="Klenk H.-P."/>
        </authorList>
    </citation>
    <scope>NUCLEOTIDE SEQUENCE [LARGE SCALE GENOMIC DNA]</scope>
    <source>
        <strain evidence="10 11">DSM 24683</strain>
    </source>
</reference>
<dbReference type="NCBIfam" id="NF041733">
    <property type="entry name" value="resp_reg_CseB"/>
    <property type="match status" value="1"/>
</dbReference>
<dbReference type="Pfam" id="PF00486">
    <property type="entry name" value="Trans_reg_C"/>
    <property type="match status" value="1"/>
</dbReference>
<evidence type="ECO:0000256" key="4">
    <source>
        <dbReference type="ARBA" id="ARBA00023125"/>
    </source>
</evidence>
<feature type="domain" description="OmpR/PhoB-type" evidence="9">
    <location>
        <begin position="138"/>
        <end position="232"/>
    </location>
</feature>
<dbReference type="PROSITE" id="PS50110">
    <property type="entry name" value="RESPONSE_REGULATORY"/>
    <property type="match status" value="1"/>
</dbReference>
<dbReference type="Pfam" id="PF00072">
    <property type="entry name" value="Response_reg"/>
    <property type="match status" value="1"/>
</dbReference>
<dbReference type="InterPro" id="IPR039420">
    <property type="entry name" value="WalR-like"/>
</dbReference>
<dbReference type="GO" id="GO:0032993">
    <property type="term" value="C:protein-DNA complex"/>
    <property type="evidence" value="ECO:0007669"/>
    <property type="project" value="TreeGrafter"/>
</dbReference>
<dbReference type="CDD" id="cd00383">
    <property type="entry name" value="trans_reg_C"/>
    <property type="match status" value="1"/>
</dbReference>
<dbReference type="Gene3D" id="3.40.50.2300">
    <property type="match status" value="1"/>
</dbReference>
<evidence type="ECO:0000256" key="3">
    <source>
        <dbReference type="ARBA" id="ARBA00023015"/>
    </source>
</evidence>
<evidence type="ECO:0000313" key="11">
    <source>
        <dbReference type="Proteomes" id="UP000318380"/>
    </source>
</evidence>
<dbReference type="SMART" id="SM00448">
    <property type="entry name" value="REC"/>
    <property type="match status" value="1"/>
</dbReference>
<evidence type="ECO:0000259" key="9">
    <source>
        <dbReference type="PROSITE" id="PS51755"/>
    </source>
</evidence>
<accession>A0A561BTY9</accession>
<evidence type="ECO:0000259" key="8">
    <source>
        <dbReference type="PROSITE" id="PS50110"/>
    </source>
</evidence>
<keyword evidence="5" id="KW-0804">Transcription</keyword>
<proteinExistence type="predicted"/>
<evidence type="ECO:0000313" key="10">
    <source>
        <dbReference type="EMBL" id="TWD82354.1"/>
    </source>
</evidence>
<dbReference type="InterPro" id="IPR001867">
    <property type="entry name" value="OmpR/PhoB-type_DNA-bd"/>
</dbReference>
<keyword evidence="3" id="KW-0805">Transcription regulation</keyword>
<evidence type="ECO:0000256" key="6">
    <source>
        <dbReference type="PROSITE-ProRule" id="PRU00169"/>
    </source>
</evidence>
<dbReference type="Gene3D" id="1.10.10.10">
    <property type="entry name" value="Winged helix-like DNA-binding domain superfamily/Winged helix DNA-binding domain"/>
    <property type="match status" value="1"/>
</dbReference>
<dbReference type="Gene3D" id="6.10.250.690">
    <property type="match status" value="1"/>
</dbReference>
<dbReference type="OrthoDB" id="5511894at2"/>
<evidence type="ECO:0000256" key="5">
    <source>
        <dbReference type="ARBA" id="ARBA00023163"/>
    </source>
</evidence>
<name>A0A561BTY9_9ACTN</name>
<dbReference type="PANTHER" id="PTHR48111:SF21">
    <property type="entry name" value="DNA-BINDING DUAL MASTER TRANSCRIPTIONAL REGULATOR RPAA"/>
    <property type="match status" value="1"/>
</dbReference>
<dbReference type="SMART" id="SM00862">
    <property type="entry name" value="Trans_reg_C"/>
    <property type="match status" value="1"/>
</dbReference>
<dbReference type="CDD" id="cd17574">
    <property type="entry name" value="REC_OmpR"/>
    <property type="match status" value="1"/>
</dbReference>
<protein>
    <submittedName>
        <fullName evidence="10">DNA-binding response OmpR family regulator</fullName>
    </submittedName>
</protein>
<evidence type="ECO:0000256" key="7">
    <source>
        <dbReference type="PROSITE-ProRule" id="PRU01091"/>
    </source>
</evidence>
<dbReference type="GO" id="GO:0000976">
    <property type="term" value="F:transcription cis-regulatory region binding"/>
    <property type="evidence" value="ECO:0007669"/>
    <property type="project" value="TreeGrafter"/>
</dbReference>
<dbReference type="InterPro" id="IPR011006">
    <property type="entry name" value="CheY-like_superfamily"/>
</dbReference>
<dbReference type="FunFam" id="1.10.10.10:FF:000018">
    <property type="entry name" value="DNA-binding response regulator ResD"/>
    <property type="match status" value="1"/>
</dbReference>
<organism evidence="10 11">
    <name type="scientific">Kribbella amoyensis</name>
    <dbReference type="NCBI Taxonomy" id="996641"/>
    <lineage>
        <taxon>Bacteria</taxon>
        <taxon>Bacillati</taxon>
        <taxon>Actinomycetota</taxon>
        <taxon>Actinomycetes</taxon>
        <taxon>Propionibacteriales</taxon>
        <taxon>Kribbellaceae</taxon>
        <taxon>Kribbella</taxon>
    </lineage>
</organism>
<feature type="modified residue" description="4-aspartylphosphate" evidence="6">
    <location>
        <position position="58"/>
    </location>
</feature>
<dbReference type="AlphaFoldDB" id="A0A561BTY9"/>
<dbReference type="GO" id="GO:0000156">
    <property type="term" value="F:phosphorelay response regulator activity"/>
    <property type="evidence" value="ECO:0007669"/>
    <property type="project" value="TreeGrafter"/>
</dbReference>
<gene>
    <name evidence="10" type="ORF">FB561_3484</name>
</gene>
<dbReference type="GO" id="GO:0006355">
    <property type="term" value="P:regulation of DNA-templated transcription"/>
    <property type="evidence" value="ECO:0007669"/>
    <property type="project" value="InterPro"/>
</dbReference>
<dbReference type="InterPro" id="IPR036388">
    <property type="entry name" value="WH-like_DNA-bd_sf"/>
</dbReference>
<dbReference type="SUPFAM" id="SSF52172">
    <property type="entry name" value="CheY-like"/>
    <property type="match status" value="1"/>
</dbReference>
<evidence type="ECO:0000256" key="2">
    <source>
        <dbReference type="ARBA" id="ARBA00023012"/>
    </source>
</evidence>
<evidence type="ECO:0000256" key="1">
    <source>
        <dbReference type="ARBA" id="ARBA00022553"/>
    </source>
</evidence>
<feature type="domain" description="Response regulatory" evidence="8">
    <location>
        <begin position="9"/>
        <end position="122"/>
    </location>
</feature>
<keyword evidence="2" id="KW-0902">Two-component regulatory system</keyword>
<dbReference type="InterPro" id="IPR001789">
    <property type="entry name" value="Sig_transdc_resp-reg_receiver"/>
</dbReference>
<feature type="DNA-binding region" description="OmpR/PhoB-type" evidence="7">
    <location>
        <begin position="138"/>
        <end position="232"/>
    </location>
</feature>
<sequence length="232" mass="25643">MVPEEPAARILMVEDDAVIREATQLTLERHGYDVTTAEDGLEAIESFEKIHPDAVMLDIMLPGLDGISVCRRIRETSLVPIVMVSARGDALDVVLGLEAGADDYVTKPFDTQVLVARLRAVMRRAVADPERPAPATGATVEQFGDLELDREALEVRRGGSTVQLTPTELKLLIEFANNPGVVLSRSTLLQRVWDYEWGGDGRLVDVHLQRLRTKIGADRIETVRGFGYKLRA</sequence>
<dbReference type="GO" id="GO:0005829">
    <property type="term" value="C:cytosol"/>
    <property type="evidence" value="ECO:0007669"/>
    <property type="project" value="TreeGrafter"/>
</dbReference>
<dbReference type="PROSITE" id="PS51755">
    <property type="entry name" value="OMPR_PHOB"/>
    <property type="match status" value="1"/>
</dbReference>
<dbReference type="EMBL" id="VIVK01000001">
    <property type="protein sequence ID" value="TWD82354.1"/>
    <property type="molecule type" value="Genomic_DNA"/>
</dbReference>
<dbReference type="PANTHER" id="PTHR48111">
    <property type="entry name" value="REGULATOR OF RPOS"/>
    <property type="match status" value="1"/>
</dbReference>
<dbReference type="Proteomes" id="UP000318380">
    <property type="component" value="Unassembled WGS sequence"/>
</dbReference>
<comment type="caution">
    <text evidence="10">The sequence shown here is derived from an EMBL/GenBank/DDBJ whole genome shotgun (WGS) entry which is preliminary data.</text>
</comment>